<evidence type="ECO:0000259" key="5">
    <source>
        <dbReference type="SMART" id="SM00829"/>
    </source>
</evidence>
<dbReference type="RefSeq" id="XP_041553978.1">
    <property type="nucleotide sequence ID" value="XM_041701055.1"/>
</dbReference>
<organism evidence="6 7">
    <name type="scientific">Aspergillus puulaauensis</name>
    <dbReference type="NCBI Taxonomy" id="1220207"/>
    <lineage>
        <taxon>Eukaryota</taxon>
        <taxon>Fungi</taxon>
        <taxon>Dikarya</taxon>
        <taxon>Ascomycota</taxon>
        <taxon>Pezizomycotina</taxon>
        <taxon>Eurotiomycetes</taxon>
        <taxon>Eurotiomycetidae</taxon>
        <taxon>Eurotiales</taxon>
        <taxon>Aspergillaceae</taxon>
        <taxon>Aspergillus</taxon>
    </lineage>
</organism>
<dbReference type="Gene3D" id="3.90.180.10">
    <property type="entry name" value="Medium-chain alcohol dehydrogenases, catalytic domain"/>
    <property type="match status" value="1"/>
</dbReference>
<dbReference type="OrthoDB" id="191139at2759"/>
<dbReference type="PROSITE" id="PS01162">
    <property type="entry name" value="QOR_ZETA_CRYSTAL"/>
    <property type="match status" value="1"/>
</dbReference>
<gene>
    <name evidence="6" type="ORF">APUU_30009S</name>
</gene>
<sequence length="335" mass="36231">MDTLPQSMKAAVFDKHGDFSVLRLDEQHPLPTVNETDVLVKVHYAGVNFVDIYQRSGLYPVKLPLQVGREGAGTIVKIGCKVPPSYGIQVGDRVAVFTQGTTAEYVSAPSESVMVLPPLVSIRQGAALMLQGLTAWTIVQDAHKVEQGEMILIQAAAGGTGGMLVQMCKHLGATVIGTVSTPNKADIAKKHGCDHIILYKDNDVQEEVMKLTGNKGCHAVLSGVGEATFPQDLACTRRKGTLVSYGNSSGAVSSFRVLDLSKRNVKLVRPTLANYITERDEFVLRSQQLLDLVGSGVVRPEFGGEYRLEEVGKAQDDLTTQKTTGKLLIRIQTEQ</sequence>
<evidence type="ECO:0000256" key="1">
    <source>
        <dbReference type="ARBA" id="ARBA00022857"/>
    </source>
</evidence>
<dbReference type="Pfam" id="PF00107">
    <property type="entry name" value="ADH_zinc_N"/>
    <property type="match status" value="1"/>
</dbReference>
<protein>
    <recommendedName>
        <fullName evidence="4">Probable quinone oxidoreductase</fullName>
    </recommendedName>
    <alternativeName>
        <fullName evidence="3">NADPH:quinone reductase</fullName>
    </alternativeName>
</protein>
<evidence type="ECO:0000256" key="4">
    <source>
        <dbReference type="ARBA" id="ARBA00070796"/>
    </source>
</evidence>
<dbReference type="CDD" id="cd05286">
    <property type="entry name" value="QOR2"/>
    <property type="match status" value="1"/>
</dbReference>
<accession>A0A7R7XIA8</accession>
<evidence type="ECO:0000256" key="3">
    <source>
        <dbReference type="ARBA" id="ARBA00043088"/>
    </source>
</evidence>
<evidence type="ECO:0000313" key="6">
    <source>
        <dbReference type="EMBL" id="BCS21784.1"/>
    </source>
</evidence>
<reference evidence="6" key="1">
    <citation type="submission" date="2021-01" db="EMBL/GenBank/DDBJ databases">
        <authorList>
            <consortium name="Aspergillus puulaauensis MK2 genome sequencing consortium"/>
            <person name="Kazuki M."/>
            <person name="Futagami T."/>
        </authorList>
    </citation>
    <scope>NUCLEOTIDE SEQUENCE</scope>
    <source>
        <strain evidence="6">MK2</strain>
    </source>
</reference>
<dbReference type="GO" id="GO:0005829">
    <property type="term" value="C:cytosol"/>
    <property type="evidence" value="ECO:0007669"/>
    <property type="project" value="TreeGrafter"/>
</dbReference>
<keyword evidence="2" id="KW-0560">Oxidoreductase</keyword>
<dbReference type="FunFam" id="3.40.50.720:FF:000053">
    <property type="entry name" value="Quinone oxidoreductase 1"/>
    <property type="match status" value="1"/>
</dbReference>
<dbReference type="Proteomes" id="UP000654913">
    <property type="component" value="Chromosome 3"/>
</dbReference>
<dbReference type="GO" id="GO:0008270">
    <property type="term" value="F:zinc ion binding"/>
    <property type="evidence" value="ECO:0007669"/>
    <property type="project" value="InterPro"/>
</dbReference>
<dbReference type="InterPro" id="IPR020843">
    <property type="entry name" value="ER"/>
</dbReference>
<keyword evidence="7" id="KW-1185">Reference proteome</keyword>
<dbReference type="InterPro" id="IPR036291">
    <property type="entry name" value="NAD(P)-bd_dom_sf"/>
</dbReference>
<keyword evidence="1" id="KW-0521">NADP</keyword>
<dbReference type="SMART" id="SM00829">
    <property type="entry name" value="PKS_ER"/>
    <property type="match status" value="1"/>
</dbReference>
<proteinExistence type="predicted"/>
<dbReference type="KEGG" id="apuu:APUU_30009S"/>
<dbReference type="InterPro" id="IPR002364">
    <property type="entry name" value="Quin_OxRdtase/zeta-crystal_CS"/>
</dbReference>
<evidence type="ECO:0000256" key="2">
    <source>
        <dbReference type="ARBA" id="ARBA00023002"/>
    </source>
</evidence>
<dbReference type="GeneID" id="64971789"/>
<dbReference type="Pfam" id="PF08240">
    <property type="entry name" value="ADH_N"/>
    <property type="match status" value="1"/>
</dbReference>
<dbReference type="PANTHER" id="PTHR48106:SF13">
    <property type="entry name" value="QUINONE OXIDOREDUCTASE-RELATED"/>
    <property type="match status" value="1"/>
</dbReference>
<dbReference type="InterPro" id="IPR047618">
    <property type="entry name" value="QOR-like"/>
</dbReference>
<dbReference type="SUPFAM" id="SSF50129">
    <property type="entry name" value="GroES-like"/>
    <property type="match status" value="1"/>
</dbReference>
<evidence type="ECO:0000313" key="7">
    <source>
        <dbReference type="Proteomes" id="UP000654913"/>
    </source>
</evidence>
<name>A0A7R7XIA8_9EURO</name>
<dbReference type="GO" id="GO:0070402">
    <property type="term" value="F:NADPH binding"/>
    <property type="evidence" value="ECO:0007669"/>
    <property type="project" value="TreeGrafter"/>
</dbReference>
<dbReference type="Gene3D" id="3.40.50.720">
    <property type="entry name" value="NAD(P)-binding Rossmann-like Domain"/>
    <property type="match status" value="1"/>
</dbReference>
<dbReference type="SUPFAM" id="SSF51735">
    <property type="entry name" value="NAD(P)-binding Rossmann-fold domains"/>
    <property type="match status" value="1"/>
</dbReference>
<reference evidence="6" key="2">
    <citation type="submission" date="2021-02" db="EMBL/GenBank/DDBJ databases">
        <title>Aspergillus puulaauensis MK2 genome sequence.</title>
        <authorList>
            <person name="Futagami T."/>
            <person name="Mori K."/>
            <person name="Kadooka C."/>
            <person name="Tanaka T."/>
        </authorList>
    </citation>
    <scope>NUCLEOTIDE SEQUENCE</scope>
    <source>
        <strain evidence="6">MK2</strain>
    </source>
</reference>
<dbReference type="GO" id="GO:0003960">
    <property type="term" value="F:quinone reductase (NADPH) activity"/>
    <property type="evidence" value="ECO:0007669"/>
    <property type="project" value="InterPro"/>
</dbReference>
<dbReference type="EMBL" id="AP024445">
    <property type="protein sequence ID" value="BCS21784.1"/>
    <property type="molecule type" value="Genomic_DNA"/>
</dbReference>
<feature type="domain" description="Enoyl reductase (ER)" evidence="5">
    <location>
        <begin position="17"/>
        <end position="329"/>
    </location>
</feature>
<dbReference type="InterPro" id="IPR013154">
    <property type="entry name" value="ADH-like_N"/>
</dbReference>
<dbReference type="PANTHER" id="PTHR48106">
    <property type="entry name" value="QUINONE OXIDOREDUCTASE PIG3-RELATED"/>
    <property type="match status" value="1"/>
</dbReference>
<dbReference type="AlphaFoldDB" id="A0A7R7XIA8"/>
<dbReference type="InterPro" id="IPR013149">
    <property type="entry name" value="ADH-like_C"/>
</dbReference>
<dbReference type="InterPro" id="IPR011032">
    <property type="entry name" value="GroES-like_sf"/>
</dbReference>
<dbReference type="GO" id="GO:0035925">
    <property type="term" value="F:mRNA 3'-UTR AU-rich region binding"/>
    <property type="evidence" value="ECO:0007669"/>
    <property type="project" value="TreeGrafter"/>
</dbReference>